<reference evidence="3" key="1">
    <citation type="submission" date="2022-11" db="UniProtKB">
        <authorList>
            <consortium name="WormBaseParasite"/>
        </authorList>
    </citation>
    <scope>IDENTIFICATION</scope>
</reference>
<evidence type="ECO:0000313" key="3">
    <source>
        <dbReference type="WBParaSite" id="nRc.2.0.1.t12859-RA"/>
    </source>
</evidence>
<protein>
    <submittedName>
        <fullName evidence="3">Uncharacterized protein</fullName>
    </submittedName>
</protein>
<dbReference type="Proteomes" id="UP000887565">
    <property type="component" value="Unplaced"/>
</dbReference>
<evidence type="ECO:0000256" key="1">
    <source>
        <dbReference type="SAM" id="MobiDB-lite"/>
    </source>
</evidence>
<dbReference type="AlphaFoldDB" id="A0A915IGD1"/>
<organism evidence="2 3">
    <name type="scientific">Romanomermis culicivorax</name>
    <name type="common">Nematode worm</name>
    <dbReference type="NCBI Taxonomy" id="13658"/>
    <lineage>
        <taxon>Eukaryota</taxon>
        <taxon>Metazoa</taxon>
        <taxon>Ecdysozoa</taxon>
        <taxon>Nematoda</taxon>
        <taxon>Enoplea</taxon>
        <taxon>Dorylaimia</taxon>
        <taxon>Mermithida</taxon>
        <taxon>Mermithoidea</taxon>
        <taxon>Mermithidae</taxon>
        <taxon>Romanomermis</taxon>
    </lineage>
</organism>
<proteinExistence type="predicted"/>
<feature type="region of interest" description="Disordered" evidence="1">
    <location>
        <begin position="14"/>
        <end position="33"/>
    </location>
</feature>
<evidence type="ECO:0000313" key="2">
    <source>
        <dbReference type="Proteomes" id="UP000887565"/>
    </source>
</evidence>
<sequence length="108" mass="11979">MLSPYWPIRQFHSSSSSLDEIGSSPGKSMTRPGEVHDQVDFAKNANLWGPRGSSRWERRRLDDTDVVVDGAQCLSKDVGDCGRKFCGGHWLLLGNCGQCLGSHHSCFR</sequence>
<accession>A0A915IGD1</accession>
<name>A0A915IGD1_ROMCU</name>
<dbReference type="WBParaSite" id="nRc.2.0.1.t12859-RA">
    <property type="protein sequence ID" value="nRc.2.0.1.t12859-RA"/>
    <property type="gene ID" value="nRc.2.0.1.g12859"/>
</dbReference>
<keyword evidence="2" id="KW-1185">Reference proteome</keyword>
<feature type="compositionally biased region" description="Low complexity" evidence="1">
    <location>
        <begin position="14"/>
        <end position="24"/>
    </location>
</feature>